<evidence type="ECO:0000313" key="3">
    <source>
        <dbReference type="Proteomes" id="UP000587002"/>
    </source>
</evidence>
<dbReference type="InterPro" id="IPR007822">
    <property type="entry name" value="LANC-like"/>
</dbReference>
<name>A0A853ADU8_9PSEU</name>
<evidence type="ECO:0000259" key="1">
    <source>
        <dbReference type="PROSITE" id="PS50011"/>
    </source>
</evidence>
<dbReference type="NCBIfam" id="NF038151">
    <property type="entry name" value="lanthi_synth_III"/>
    <property type="match status" value="1"/>
</dbReference>
<dbReference type="InterPro" id="IPR000719">
    <property type="entry name" value="Prot_kinase_dom"/>
</dbReference>
<dbReference type="Gene3D" id="1.10.510.10">
    <property type="entry name" value="Transferase(Phosphotransferase) domain 1"/>
    <property type="match status" value="1"/>
</dbReference>
<proteinExistence type="predicted"/>
<dbReference type="RefSeq" id="WP_179717983.1">
    <property type="nucleotide sequence ID" value="NZ_BAABFH010000001.1"/>
</dbReference>
<evidence type="ECO:0000313" key="2">
    <source>
        <dbReference type="EMBL" id="NYI82305.1"/>
    </source>
</evidence>
<dbReference type="Gene3D" id="1.50.10.20">
    <property type="match status" value="1"/>
</dbReference>
<dbReference type="Pfam" id="PF00069">
    <property type="entry name" value="Pkinase"/>
    <property type="match status" value="1"/>
</dbReference>
<dbReference type="GO" id="GO:0005524">
    <property type="term" value="F:ATP binding"/>
    <property type="evidence" value="ECO:0007669"/>
    <property type="project" value="InterPro"/>
</dbReference>
<dbReference type="SUPFAM" id="SSF56112">
    <property type="entry name" value="Protein kinase-like (PK-like)"/>
    <property type="match status" value="1"/>
</dbReference>
<dbReference type="CDD" id="cd04791">
    <property type="entry name" value="LanC_SerThrkinase"/>
    <property type="match status" value="1"/>
</dbReference>
<dbReference type="PROSITE" id="PS50011">
    <property type="entry name" value="PROTEIN_KINASE_DOM"/>
    <property type="match status" value="1"/>
</dbReference>
<dbReference type="SMART" id="SM01260">
    <property type="entry name" value="LANC_like"/>
    <property type="match status" value="1"/>
</dbReference>
<comment type="caution">
    <text evidence="2">The sequence shown here is derived from an EMBL/GenBank/DDBJ whole genome shotgun (WGS) entry which is preliminary data.</text>
</comment>
<accession>A0A853ADU8</accession>
<dbReference type="SUPFAM" id="SSF158745">
    <property type="entry name" value="LanC-like"/>
    <property type="match status" value="1"/>
</dbReference>
<dbReference type="Pfam" id="PF25816">
    <property type="entry name" value="RamC_N"/>
    <property type="match status" value="1"/>
</dbReference>
<dbReference type="GO" id="GO:0031179">
    <property type="term" value="P:peptide modification"/>
    <property type="evidence" value="ECO:0007669"/>
    <property type="project" value="InterPro"/>
</dbReference>
<keyword evidence="3" id="KW-1185">Reference proteome</keyword>
<dbReference type="InterPro" id="IPR057929">
    <property type="entry name" value="RamC_N"/>
</dbReference>
<protein>
    <recommendedName>
        <fullName evidence="1">Protein kinase domain-containing protein</fullName>
    </recommendedName>
</protein>
<dbReference type="InterPro" id="IPR011009">
    <property type="entry name" value="Kinase-like_dom_sf"/>
</dbReference>
<dbReference type="GO" id="GO:0004672">
    <property type="term" value="F:protein kinase activity"/>
    <property type="evidence" value="ECO:0007669"/>
    <property type="project" value="InterPro"/>
</dbReference>
<feature type="domain" description="Protein kinase" evidence="1">
    <location>
        <begin position="225"/>
        <end position="485"/>
    </location>
</feature>
<reference evidence="2 3" key="1">
    <citation type="submission" date="2020-07" db="EMBL/GenBank/DDBJ databases">
        <title>Sequencing the genomes of 1000 actinobacteria strains.</title>
        <authorList>
            <person name="Klenk H.-P."/>
        </authorList>
    </citation>
    <scope>NUCLEOTIDE SEQUENCE [LARGE SCALE GENOMIC DNA]</scope>
    <source>
        <strain evidence="2 3">DSM 44065</strain>
    </source>
</reference>
<dbReference type="InterPro" id="IPR058053">
    <property type="entry name" value="RamC_C"/>
</dbReference>
<organism evidence="2 3">
    <name type="scientific">Saccharopolyspora hordei</name>
    <dbReference type="NCBI Taxonomy" id="1838"/>
    <lineage>
        <taxon>Bacteria</taxon>
        <taxon>Bacillati</taxon>
        <taxon>Actinomycetota</taxon>
        <taxon>Actinomycetes</taxon>
        <taxon>Pseudonocardiales</taxon>
        <taxon>Pseudonocardiaceae</taxon>
        <taxon>Saccharopolyspora</taxon>
    </lineage>
</organism>
<dbReference type="EMBL" id="JACCFJ010000001">
    <property type="protein sequence ID" value="NYI82305.1"/>
    <property type="molecule type" value="Genomic_DNA"/>
</dbReference>
<dbReference type="SMART" id="SM00220">
    <property type="entry name" value="S_TKc"/>
    <property type="match status" value="1"/>
</dbReference>
<sequence length="865" mass="93846">MREDLELYSLADQFFYEAPSRWRAGESTFDLTDGECPDGWIRSGNDDWRMLRPADVQLPDQGWKVHVSATPDNAERVLSVVAQHCFRERVAFKFLRTARLVRAYSLKYAPRSASGKLLTLYPVDDAEFEATVDALATALEGERGPYVLTDLRIGDGPVFVRYGGFTPRYCFTEDGQQVLAIERPDGTLVPDDRRPFFTTPDWVSTPDFLAPHLEARTSQSAALDYQVVEALHFSNGGGVYLGKRNSDGREVVLKEARPLAGLDSVGRDAVARLDHEVDALRKLDGVPGVPRVHDVVDVWEHRFAVLDRVPGKTLQQWVGLHHPLIGPEADAAAKRAYTERALAVLRQVTELVEQIHQHGLVFGDLHPANVLIDDEDRVGLVDFEAVSEIDAAQRQHMGYAGFTDSDARGAEVDQQALGVLALWLFMPLTSLNALAPDKAEELIAAAEEHFELPEDVRALVRGRVRPRRPEAEVAAAPDVRLDDAAGRRAACTSLAAAIHASATPERDDRLFPGDVRVFHHGGADFAHGAAGVLWALRTTGHPVDPVHEIWLVEHAQQSAERPGFFDGAHGTAHVLDLLGHTDLAAELIRDAAPDVARTHDVTLFSGLAGIGLNHLHLQRRDAEHLARALEIAERVAEAVDSGKPCGIDSARIGHRQAGSHGGLLRGWSGPALFFLRCYEATGQRDFLDLAVRALHRDLDLCVHRPDGTLQVDGGFRTLPYLDVGSAGIALVADQVLRHVPDQRVADSTGGLSDACRSTFVLQSGLFNGRAGLMATLVQLSRGDAAAPDAAQAHASVLHWHALSYRGHLAFPGEGNFRLSMDYATGGAGVLVALASLDDPSIPAIPFLASEKAAPARSQNAGGLGS</sequence>
<dbReference type="AlphaFoldDB" id="A0A853ADU8"/>
<dbReference type="Proteomes" id="UP000587002">
    <property type="component" value="Unassembled WGS sequence"/>
</dbReference>
<gene>
    <name evidence="2" type="ORF">HNR68_000935</name>
</gene>
<dbReference type="InterPro" id="IPR053524">
    <property type="entry name" value="Aerial_hyphae_peptide-synth"/>
</dbReference>